<dbReference type="InterPro" id="IPR016181">
    <property type="entry name" value="Acyl_CoA_acyltransferase"/>
</dbReference>
<protein>
    <recommendedName>
        <fullName evidence="3">Acetyltransferase (GNAT) domain-containing protein</fullName>
    </recommendedName>
</protein>
<proteinExistence type="predicted"/>
<keyword evidence="2" id="KW-1185">Reference proteome</keyword>
<reference evidence="1" key="1">
    <citation type="submission" date="2021-12" db="EMBL/GenBank/DDBJ databases">
        <title>Novel species in genus Dyadobacter.</title>
        <authorList>
            <person name="Ma C."/>
        </authorList>
    </citation>
    <scope>NUCLEOTIDE SEQUENCE</scope>
    <source>
        <strain evidence="1">LJ419</strain>
    </source>
</reference>
<dbReference type="AlphaFoldDB" id="A0A9X1PH31"/>
<accession>A0A9X1PH31</accession>
<sequence>MTDPSFPAFLYLTPGHLTTQTTDIVYAFHLQRRNSAHVVAIFQCVEQPANVWISPPNAPFGGIQCANGCTDSELTFFARCIIDWMKGRSGKKLIIKTAPFCYQPILHNLLHNVYINTGFAVIQCFANSFIPVDQNSFIGRIKSAEKRKLNKAIAAGFQAAILPELPCATVYEFLAQCRDQKGYRMPLTLWQIENLRQKFPDTYRVFAVMDKAKIIALTLTVRVNNKILYNFLCDDLLSYRVYSPMVMLTEAVYNHCQQEHIEILDLGISLNENGDHKPSLSRFKKNIGGKDCIKITYEIKFPY</sequence>
<comment type="caution">
    <text evidence="1">The sequence shown here is derived from an EMBL/GenBank/DDBJ whole genome shotgun (WGS) entry which is preliminary data.</text>
</comment>
<evidence type="ECO:0000313" key="2">
    <source>
        <dbReference type="Proteomes" id="UP001139000"/>
    </source>
</evidence>
<dbReference type="Proteomes" id="UP001139000">
    <property type="component" value="Unassembled WGS sequence"/>
</dbReference>
<name>A0A9X1PH31_9BACT</name>
<dbReference type="EMBL" id="JAJTTC010000001">
    <property type="protein sequence ID" value="MCF0061097.1"/>
    <property type="molecule type" value="Genomic_DNA"/>
</dbReference>
<gene>
    <name evidence="1" type="ORF">LXM26_06305</name>
</gene>
<dbReference type="SUPFAM" id="SSF55729">
    <property type="entry name" value="Acyl-CoA N-acyltransferases (Nat)"/>
    <property type="match status" value="1"/>
</dbReference>
<evidence type="ECO:0000313" key="1">
    <source>
        <dbReference type="EMBL" id="MCF0061097.1"/>
    </source>
</evidence>
<evidence type="ECO:0008006" key="3">
    <source>
        <dbReference type="Google" id="ProtNLM"/>
    </source>
</evidence>
<organism evidence="1 2">
    <name type="scientific">Dyadobacter chenwenxiniae</name>
    <dbReference type="NCBI Taxonomy" id="2906456"/>
    <lineage>
        <taxon>Bacteria</taxon>
        <taxon>Pseudomonadati</taxon>
        <taxon>Bacteroidota</taxon>
        <taxon>Cytophagia</taxon>
        <taxon>Cytophagales</taxon>
        <taxon>Spirosomataceae</taxon>
        <taxon>Dyadobacter</taxon>
    </lineage>
</organism>
<dbReference type="Gene3D" id="3.40.630.30">
    <property type="match status" value="1"/>
</dbReference>
<dbReference type="RefSeq" id="WP_234654211.1">
    <property type="nucleotide sequence ID" value="NZ_CP094997.1"/>
</dbReference>